<dbReference type="EMBL" id="JBFXLS010000009">
    <property type="protein sequence ID" value="KAL2831554.1"/>
    <property type="molecule type" value="Genomic_DNA"/>
</dbReference>
<proteinExistence type="predicted"/>
<dbReference type="InterPro" id="IPR001138">
    <property type="entry name" value="Zn2Cys6_DnaBD"/>
</dbReference>
<gene>
    <name evidence="7" type="ORF">BDW59DRAFT_131540</name>
</gene>
<dbReference type="CDD" id="cd00067">
    <property type="entry name" value="GAL4"/>
    <property type="match status" value="1"/>
</dbReference>
<evidence type="ECO:0000259" key="6">
    <source>
        <dbReference type="PROSITE" id="PS50048"/>
    </source>
</evidence>
<evidence type="ECO:0000313" key="8">
    <source>
        <dbReference type="Proteomes" id="UP001610335"/>
    </source>
</evidence>
<keyword evidence="2" id="KW-0238">DNA-binding</keyword>
<dbReference type="Gene3D" id="4.10.240.10">
    <property type="entry name" value="Zn(2)-C6 fungal-type DNA-binding domain"/>
    <property type="match status" value="1"/>
</dbReference>
<dbReference type="InterPro" id="IPR036864">
    <property type="entry name" value="Zn2-C6_fun-type_DNA-bd_sf"/>
</dbReference>
<keyword evidence="8" id="KW-1185">Reference proteome</keyword>
<evidence type="ECO:0000256" key="1">
    <source>
        <dbReference type="ARBA" id="ARBA00023015"/>
    </source>
</evidence>
<reference evidence="7 8" key="1">
    <citation type="submission" date="2024-07" db="EMBL/GenBank/DDBJ databases">
        <title>Section-level genome sequencing and comparative genomics of Aspergillus sections Usti and Cavernicolus.</title>
        <authorList>
            <consortium name="Lawrence Berkeley National Laboratory"/>
            <person name="Nybo J.L."/>
            <person name="Vesth T.C."/>
            <person name="Theobald S."/>
            <person name="Frisvad J.C."/>
            <person name="Larsen T.O."/>
            <person name="Kjaerboelling I."/>
            <person name="Rothschild-Mancinelli K."/>
            <person name="Lyhne E.K."/>
            <person name="Kogle M.E."/>
            <person name="Barry K."/>
            <person name="Clum A."/>
            <person name="Na H."/>
            <person name="Ledsgaard L."/>
            <person name="Lin J."/>
            <person name="Lipzen A."/>
            <person name="Kuo A."/>
            <person name="Riley R."/>
            <person name="Mondo S."/>
            <person name="LaButti K."/>
            <person name="Haridas S."/>
            <person name="Pangalinan J."/>
            <person name="Salamov A.A."/>
            <person name="Simmons B.A."/>
            <person name="Magnuson J.K."/>
            <person name="Chen J."/>
            <person name="Drula E."/>
            <person name="Henrissat B."/>
            <person name="Wiebenga A."/>
            <person name="Lubbers R.J."/>
            <person name="Gomes A.C."/>
            <person name="Makela M.R."/>
            <person name="Stajich J."/>
            <person name="Grigoriev I.V."/>
            <person name="Mortensen U.H."/>
            <person name="De vries R.P."/>
            <person name="Baker S.E."/>
            <person name="Andersen M.R."/>
        </authorList>
    </citation>
    <scope>NUCLEOTIDE SEQUENCE [LARGE SCALE GENOMIC DNA]</scope>
    <source>
        <strain evidence="7 8">CBS 600.67</strain>
    </source>
</reference>
<keyword evidence="1" id="KW-0805">Transcription regulation</keyword>
<evidence type="ECO:0000256" key="4">
    <source>
        <dbReference type="ARBA" id="ARBA00023242"/>
    </source>
</evidence>
<sequence length="567" mass="62649">MNTAHSASSWSIFAGLDAQSQPRRHVGKACERCRQQKIKCNGELPCGRCVRLSIPCIMRRVARQRSKRPEGPGRPEDSQLIRIALKPVRIRDDTTGKTAVYGPTSTVALLHAIASRNRTDRAPCDGDSNSAGFAEADVSIDALKYLPFFLGNYNSPLTQDLSLSPQLCLTTIPNEMLRFFLARYVGTAWLMLPMQSPAQLGALFQSSYNAFGQNSPPPLFHPLMLYQLAMGALSTVQGELGEMLAQEGELFASGGEFLSGEMELQLDILKVQYHSELGSFDKAYSILGHIASRVYATGLYLEPRSPAVERLLGVLIARESHICIALGRPPILGSNIQVSNQDSSPHQKFISGLFRICTPILCMQQPPAEKFDQLWSSVWTIHGRLKTFWQENEPILRSRHADLARQGISDESIELNTAMYEYIVLTSLKPLLLYLGYKNAMEANEISPSSSQTESSTSPSPRLVTKDPRLSTASECILFSARKMISTVCGICERGSISKDLPLHSFFLESACISLISYAAWHGNSSEVWESIDSAVQCLEGLQYQRPAVMRLAAIRVAIEQSGLERV</sequence>
<dbReference type="CDD" id="cd12148">
    <property type="entry name" value="fungal_TF_MHR"/>
    <property type="match status" value="1"/>
</dbReference>
<name>A0ABR4IWA0_9EURO</name>
<organism evidence="7 8">
    <name type="scientific">Aspergillus cavernicola</name>
    <dbReference type="NCBI Taxonomy" id="176166"/>
    <lineage>
        <taxon>Eukaryota</taxon>
        <taxon>Fungi</taxon>
        <taxon>Dikarya</taxon>
        <taxon>Ascomycota</taxon>
        <taxon>Pezizomycotina</taxon>
        <taxon>Eurotiomycetes</taxon>
        <taxon>Eurotiomycetidae</taxon>
        <taxon>Eurotiales</taxon>
        <taxon>Aspergillaceae</taxon>
        <taxon>Aspergillus</taxon>
        <taxon>Aspergillus subgen. Nidulantes</taxon>
    </lineage>
</organism>
<dbReference type="SMART" id="SM00066">
    <property type="entry name" value="GAL4"/>
    <property type="match status" value="1"/>
</dbReference>
<protein>
    <recommendedName>
        <fullName evidence="6">Zn(2)-C6 fungal-type domain-containing protein</fullName>
    </recommendedName>
</protein>
<dbReference type="PANTHER" id="PTHR47424">
    <property type="entry name" value="REGULATORY PROTEIN GAL4"/>
    <property type="match status" value="1"/>
</dbReference>
<accession>A0ABR4IWA0</accession>
<keyword evidence="3" id="KW-0804">Transcription</keyword>
<evidence type="ECO:0000256" key="5">
    <source>
        <dbReference type="SAM" id="MobiDB-lite"/>
    </source>
</evidence>
<dbReference type="PANTHER" id="PTHR47424:SF15">
    <property type="entry name" value="ZN(II)2CYS6 TRANSCRIPTION FACTOR (EUROFUNG)"/>
    <property type="match status" value="1"/>
</dbReference>
<evidence type="ECO:0000256" key="2">
    <source>
        <dbReference type="ARBA" id="ARBA00023125"/>
    </source>
</evidence>
<dbReference type="PROSITE" id="PS00463">
    <property type="entry name" value="ZN2_CY6_FUNGAL_1"/>
    <property type="match status" value="1"/>
</dbReference>
<feature type="region of interest" description="Disordered" evidence="5">
    <location>
        <begin position="446"/>
        <end position="467"/>
    </location>
</feature>
<feature type="compositionally biased region" description="Low complexity" evidence="5">
    <location>
        <begin position="447"/>
        <end position="461"/>
    </location>
</feature>
<dbReference type="InterPro" id="IPR051127">
    <property type="entry name" value="Fungal_SecMet_Regulators"/>
</dbReference>
<dbReference type="SUPFAM" id="SSF57701">
    <property type="entry name" value="Zn2/Cys6 DNA-binding domain"/>
    <property type="match status" value="1"/>
</dbReference>
<evidence type="ECO:0000313" key="7">
    <source>
        <dbReference type="EMBL" id="KAL2831554.1"/>
    </source>
</evidence>
<feature type="domain" description="Zn(2)-C6 fungal-type" evidence="6">
    <location>
        <begin position="29"/>
        <end position="58"/>
    </location>
</feature>
<dbReference type="Proteomes" id="UP001610335">
    <property type="component" value="Unassembled WGS sequence"/>
</dbReference>
<keyword evidence="4" id="KW-0539">Nucleus</keyword>
<comment type="caution">
    <text evidence="7">The sequence shown here is derived from an EMBL/GenBank/DDBJ whole genome shotgun (WGS) entry which is preliminary data.</text>
</comment>
<dbReference type="Pfam" id="PF00172">
    <property type="entry name" value="Zn_clus"/>
    <property type="match status" value="1"/>
</dbReference>
<evidence type="ECO:0000256" key="3">
    <source>
        <dbReference type="ARBA" id="ARBA00023163"/>
    </source>
</evidence>
<dbReference type="PROSITE" id="PS50048">
    <property type="entry name" value="ZN2_CY6_FUNGAL_2"/>
    <property type="match status" value="1"/>
</dbReference>